<dbReference type="PANTHER" id="PTHR46572">
    <property type="entry name" value="RHO1 GDP-GTP EXCHANGE PROTEIN 1-RELATED"/>
    <property type="match status" value="1"/>
</dbReference>
<dbReference type="SMART" id="SM00325">
    <property type="entry name" value="RhoGEF"/>
    <property type="match status" value="1"/>
</dbReference>
<dbReference type="OrthoDB" id="2272012at2759"/>
<evidence type="ECO:0000313" key="5">
    <source>
        <dbReference type="EMBL" id="RSH91262.1"/>
    </source>
</evidence>
<feature type="domain" description="CNH" evidence="4">
    <location>
        <begin position="591"/>
        <end position="893"/>
    </location>
</feature>
<keyword evidence="6" id="KW-1185">Reference proteome</keyword>
<dbReference type="Gene3D" id="1.20.900.10">
    <property type="entry name" value="Dbl homology (DH) domain"/>
    <property type="match status" value="1"/>
</dbReference>
<dbReference type="Pfam" id="PF00780">
    <property type="entry name" value="CNH"/>
    <property type="match status" value="1"/>
</dbReference>
<dbReference type="PANTHER" id="PTHR46572:SF1">
    <property type="entry name" value="RHO1 GUANINE NUCLEOTIDE EXCHANGE FACTOR TUS1"/>
    <property type="match status" value="1"/>
</dbReference>
<dbReference type="InterPro" id="IPR000219">
    <property type="entry name" value="DH_dom"/>
</dbReference>
<dbReference type="STRING" id="1890683.A0A427YJI5"/>
<dbReference type="Pfam" id="PF00621">
    <property type="entry name" value="RhoGEF"/>
    <property type="match status" value="1"/>
</dbReference>
<protein>
    <recommendedName>
        <fullName evidence="7">RHO1 GDP-GTP exchange protein 2</fullName>
    </recommendedName>
</protein>
<dbReference type="AlphaFoldDB" id="A0A427YJI5"/>
<name>A0A427YJI5_9TREE</name>
<keyword evidence="1" id="KW-0344">Guanine-nucleotide releasing factor</keyword>
<feature type="region of interest" description="Disordered" evidence="2">
    <location>
        <begin position="148"/>
        <end position="193"/>
    </location>
</feature>
<dbReference type="EMBL" id="RSCD01000008">
    <property type="protein sequence ID" value="RSH91262.1"/>
    <property type="molecule type" value="Genomic_DNA"/>
</dbReference>
<sequence>MTSVASPRAARLNISSSSAGPSRPSSTISVQSTSPHKPSVLRKLRSFGFSVAGRQRSDESTIPSTSLTPEDAARASASAYAELRTHDGAAAGGGGQPTEDGTGMSEAERARVENGYEWEVQSDSEEDNEPDAYSWVDPSLVGTERLRATPVGSSSGDTPSRLHSSRGLADNDPLPPSLPPRISSAPITSVQRPQLNPLDSYNLLVSYQSTSLTSLPASPRRPSLAGPPAGSTPSPHTSSEGVHTHQNAEWHEMVDCSLTESLSREERKRQGLWWEMIKGEMEYVKDLRTVCETFIQPLRDYQPPLIIPEARLHAFIAEAFSSVQQIYLAHASLLDKLMERQRTEWPLLTSATDLLLGLYLETVPLYETYMKNYPFADARVRREAEKNIGFRQYLSERTTTEITRRRDISVFLSRPVTRLPRVMLLIEALEKCTPADHPDRDELPMVHEVLNNVVKASQPGIESAEAKIKLWNIAERLLFKRGEIIPIHLDFLQVLSADGAPERRYDGITQYRRRPGGNILEPVFQPERLMYPFTITTSGGVHARTYTLCTATPAARDQWRETIEGAKTLRRFDLEGNRIFAVHTISVPSNPGPLVAAQTFTWLGRETIAMAYPRSVYLGWRRDSHTYRELIKLNTHMITAVSVLPDFGWLFVLSSGNLMAFSLQELIPASDPATWSSLGKDKAMELGEKDRQVAFVRVGVTKGRVLIVHAYHSRNSHHTHLFFDEPLLPTPTTSKSTFRRFATLTLPGQATELSFFRQTIAVATEKAFVIAEPGNPTYNVIPTYPSSGIERSAVTRMTSGSKPLVMYQVGENEFMLVYDWGACFVTKYGELSRNGNFLRWNLTPTNCAFRSPHLLLFDEAGGRTEVRDIDSGKMCEIIVEEKGTKAVRATRMDADMLIIGPKGLKQIVETVEL</sequence>
<feature type="compositionally biased region" description="Polar residues" evidence="2">
    <location>
        <begin position="151"/>
        <end position="162"/>
    </location>
</feature>
<feature type="compositionally biased region" description="Polar residues" evidence="2">
    <location>
        <begin position="231"/>
        <end position="241"/>
    </location>
</feature>
<dbReference type="PROSITE" id="PS50010">
    <property type="entry name" value="DH_2"/>
    <property type="match status" value="1"/>
</dbReference>
<evidence type="ECO:0000256" key="2">
    <source>
        <dbReference type="SAM" id="MobiDB-lite"/>
    </source>
</evidence>
<evidence type="ECO:0008006" key="7">
    <source>
        <dbReference type="Google" id="ProtNLM"/>
    </source>
</evidence>
<accession>A0A427YJI5</accession>
<proteinExistence type="predicted"/>
<evidence type="ECO:0000256" key="1">
    <source>
        <dbReference type="ARBA" id="ARBA00022658"/>
    </source>
</evidence>
<dbReference type="SUPFAM" id="SSF48065">
    <property type="entry name" value="DBL homology domain (DH-domain)"/>
    <property type="match status" value="1"/>
</dbReference>
<feature type="region of interest" description="Disordered" evidence="2">
    <location>
        <begin position="1"/>
        <end position="109"/>
    </location>
</feature>
<dbReference type="InterPro" id="IPR035899">
    <property type="entry name" value="DBL_dom_sf"/>
</dbReference>
<comment type="caution">
    <text evidence="5">The sequence shown here is derived from an EMBL/GenBank/DDBJ whole genome shotgun (WGS) entry which is preliminary data.</text>
</comment>
<gene>
    <name evidence="5" type="ORF">EHS25_009561</name>
</gene>
<evidence type="ECO:0000259" key="3">
    <source>
        <dbReference type="PROSITE" id="PS50010"/>
    </source>
</evidence>
<feature type="region of interest" description="Disordered" evidence="2">
    <location>
        <begin position="212"/>
        <end position="248"/>
    </location>
</feature>
<dbReference type="InterPro" id="IPR001180">
    <property type="entry name" value="CNH_dom"/>
</dbReference>
<evidence type="ECO:0000259" key="4">
    <source>
        <dbReference type="PROSITE" id="PS50219"/>
    </source>
</evidence>
<dbReference type="InterPro" id="IPR052233">
    <property type="entry name" value="Rho-type_GEFs"/>
</dbReference>
<reference evidence="5 6" key="1">
    <citation type="submission" date="2018-11" db="EMBL/GenBank/DDBJ databases">
        <title>Genome sequence of Saitozyma podzolica DSM 27192.</title>
        <authorList>
            <person name="Aliyu H."/>
            <person name="Gorte O."/>
            <person name="Ochsenreither K."/>
        </authorList>
    </citation>
    <scope>NUCLEOTIDE SEQUENCE [LARGE SCALE GENOMIC DNA]</scope>
    <source>
        <strain evidence="5 6">DSM 27192</strain>
    </source>
</reference>
<evidence type="ECO:0000313" key="6">
    <source>
        <dbReference type="Proteomes" id="UP000279259"/>
    </source>
</evidence>
<dbReference type="PROSITE" id="PS50219">
    <property type="entry name" value="CNH"/>
    <property type="match status" value="1"/>
</dbReference>
<organism evidence="5 6">
    <name type="scientific">Saitozyma podzolica</name>
    <dbReference type="NCBI Taxonomy" id="1890683"/>
    <lineage>
        <taxon>Eukaryota</taxon>
        <taxon>Fungi</taxon>
        <taxon>Dikarya</taxon>
        <taxon>Basidiomycota</taxon>
        <taxon>Agaricomycotina</taxon>
        <taxon>Tremellomycetes</taxon>
        <taxon>Tremellales</taxon>
        <taxon>Trimorphomycetaceae</taxon>
        <taxon>Saitozyma</taxon>
    </lineage>
</organism>
<feature type="domain" description="DH" evidence="3">
    <location>
        <begin position="268"/>
        <end position="460"/>
    </location>
</feature>
<dbReference type="GO" id="GO:0005085">
    <property type="term" value="F:guanyl-nucleotide exchange factor activity"/>
    <property type="evidence" value="ECO:0007669"/>
    <property type="project" value="UniProtKB-KW"/>
</dbReference>
<feature type="compositionally biased region" description="Low complexity" evidence="2">
    <location>
        <begin position="15"/>
        <end position="29"/>
    </location>
</feature>
<dbReference type="Proteomes" id="UP000279259">
    <property type="component" value="Unassembled WGS sequence"/>
</dbReference>